<protein>
    <submittedName>
        <fullName evidence="1">Uncharacterized protein</fullName>
    </submittedName>
</protein>
<dbReference type="AlphaFoldDB" id="A0A553I4M3"/>
<sequence length="840" mass="96637">MTDNGDVDLVDLAGFSVPNNEDADLVDLAGFSVPNNEDVDLMDVDPNLYEEQYEEQPVIDDRPYSPWAARFGVWRNSDFDFWPNDPIRHSNIAPSRKCRVYFHQSEPSTALFPPLNPVRISALGIVERVGESTYPYPPPPLDPYFYGDKPNPKGHQAFSSGYDKDRLFVAEHYLKYFLLSIPPWQLGPMTHALQFSERSFVPGGHVFSLSGEAHEHRLVYEKERIKVDEDSWFPFFKKDRWFSSPGSEPYDPWSVDDPEVWGELRIALELANRILNALIKDKHVFLQTLMFGKLMYWEEARQKLFPDQPPAPFPDTTVLLSYDFYKSGFTKAFPGVPCSMDAVMNTTEEQYREQLCLLGSGQDWALASIEHANRTREGGRTYTSDRNTERVTLVASLANTILHEFTHALMASRSREDDSYLNTTVRHVIDLYKEPYVDFASQAEMGGIVGIRKPIASCVKVPLLTSNSAYGPDDILLAPHRKTWPFPDLTQSSSLGQLAQEHSAATAEVDIKLTLVPSLWFSMIMSEEFWKNDLVPRKSDNFFHAIDYFCSRNPYHPGYEDEKYKHPPIIEGDPPRTNRGIAEAIADWKLREEIWDQSRAGWFDREQDIWDKSPWGNMYAREKINEFTKQMKEPFDQRDIYICVDSANDQVSAVPWWSSREVQNPSDWVHHAIGLLMLACLPLRPEYMRREPPPPLMKTHYLIASSSKDLIRRAYQIQNENPVPLDCPPSMYWDPLGGGKEEAIVYEKGKFDHFSFLDQVLKLVQHFADNLTVVTTPWLKEILRVEEKIRTCRNNTALLLGGLDLDPTWAAEAWDFQVPEYDPDATSQWSAAMDSWWPVD</sequence>
<dbReference type="Proteomes" id="UP000319160">
    <property type="component" value="Unassembled WGS sequence"/>
</dbReference>
<name>A0A553I4M3_9PEZI</name>
<gene>
    <name evidence="1" type="ORF">FHL15_003851</name>
</gene>
<keyword evidence="2" id="KW-1185">Reference proteome</keyword>
<proteinExistence type="predicted"/>
<comment type="caution">
    <text evidence="1">The sequence shown here is derived from an EMBL/GenBank/DDBJ whole genome shotgun (WGS) entry which is preliminary data.</text>
</comment>
<dbReference type="EMBL" id="VFLP01000017">
    <property type="protein sequence ID" value="TRX95159.1"/>
    <property type="molecule type" value="Genomic_DNA"/>
</dbReference>
<evidence type="ECO:0000313" key="1">
    <source>
        <dbReference type="EMBL" id="TRX95159.1"/>
    </source>
</evidence>
<dbReference type="OrthoDB" id="10254945at2759"/>
<evidence type="ECO:0000313" key="2">
    <source>
        <dbReference type="Proteomes" id="UP000319160"/>
    </source>
</evidence>
<accession>A0A553I4M3</accession>
<reference evidence="2" key="1">
    <citation type="submission" date="2019-06" db="EMBL/GenBank/DDBJ databases">
        <title>Draft genome sequence of the griseofulvin-producing fungus Xylaria cubensis strain G536.</title>
        <authorList>
            <person name="Mead M.E."/>
            <person name="Raja H.A."/>
            <person name="Steenwyk J.L."/>
            <person name="Knowles S.L."/>
            <person name="Oberlies N.H."/>
            <person name="Rokas A."/>
        </authorList>
    </citation>
    <scope>NUCLEOTIDE SEQUENCE [LARGE SCALE GENOMIC DNA]</scope>
    <source>
        <strain evidence="2">G536</strain>
    </source>
</reference>
<organism evidence="1 2">
    <name type="scientific">Xylaria flabelliformis</name>
    <dbReference type="NCBI Taxonomy" id="2512241"/>
    <lineage>
        <taxon>Eukaryota</taxon>
        <taxon>Fungi</taxon>
        <taxon>Dikarya</taxon>
        <taxon>Ascomycota</taxon>
        <taxon>Pezizomycotina</taxon>
        <taxon>Sordariomycetes</taxon>
        <taxon>Xylariomycetidae</taxon>
        <taxon>Xylariales</taxon>
        <taxon>Xylariaceae</taxon>
        <taxon>Xylaria</taxon>
    </lineage>
</organism>
<dbReference type="STRING" id="2512241.A0A553I4M3"/>